<dbReference type="GO" id="GO:0005840">
    <property type="term" value="C:ribosome"/>
    <property type="evidence" value="ECO:0007669"/>
    <property type="project" value="UniProtKB-KW"/>
</dbReference>
<dbReference type="EMBL" id="JACNJZ010000171">
    <property type="protein sequence ID" value="MBC8318583.1"/>
    <property type="molecule type" value="Genomic_DNA"/>
</dbReference>
<dbReference type="InterPro" id="IPR001014">
    <property type="entry name" value="Ribosomal_uL23_CS"/>
</dbReference>
<protein>
    <recommendedName>
        <fullName evidence="6">Large ribosomal subunit protein uL23</fullName>
    </recommendedName>
</protein>
<sequence length="96" mass="10969">MKNLFDVIKKPCLTEKGMMLQENNNQVVLKVNPSANKIEIKTAVETLFNVKVDNVRTANMHGKQKRVGMRTGRCNDWKKAIVTLSEGHKIDFLEQI</sequence>
<dbReference type="GO" id="GO:1990904">
    <property type="term" value="C:ribonucleoprotein complex"/>
    <property type="evidence" value="ECO:0007669"/>
    <property type="project" value="UniProtKB-KW"/>
</dbReference>
<dbReference type="PROSITE" id="PS00050">
    <property type="entry name" value="RIBOSOMAL_L23"/>
    <property type="match status" value="1"/>
</dbReference>
<reference evidence="8 9" key="1">
    <citation type="submission" date="2020-08" db="EMBL/GenBank/DDBJ databases">
        <title>Bridging the membrane lipid divide: bacteria of the FCB group superphylum have the potential to synthesize archaeal ether lipids.</title>
        <authorList>
            <person name="Villanueva L."/>
            <person name="Von Meijenfeldt F.A.B."/>
            <person name="Westbye A.B."/>
            <person name="Yadav S."/>
            <person name="Hopmans E.C."/>
            <person name="Dutilh B.E."/>
            <person name="Sinninghe Damste J.S."/>
        </authorList>
    </citation>
    <scope>NUCLEOTIDE SEQUENCE [LARGE SCALE GENOMIC DNA]</scope>
    <source>
        <strain evidence="8">NIOZ-UU47</strain>
    </source>
</reference>
<dbReference type="NCBIfam" id="NF004366">
    <property type="entry name" value="PRK05738.3-2"/>
    <property type="match status" value="1"/>
</dbReference>
<dbReference type="HAMAP" id="MF_01369_B">
    <property type="entry name" value="Ribosomal_uL23_B"/>
    <property type="match status" value="1"/>
</dbReference>
<dbReference type="Gene3D" id="3.30.70.330">
    <property type="match status" value="1"/>
</dbReference>
<evidence type="ECO:0000256" key="3">
    <source>
        <dbReference type="ARBA" id="ARBA00022884"/>
    </source>
</evidence>
<keyword evidence="2 6" id="KW-0699">rRNA-binding</keyword>
<accession>A0A8J6NGE5</accession>
<gene>
    <name evidence="6 8" type="primary">rplW</name>
    <name evidence="8" type="ORF">H8E41_11805</name>
</gene>
<dbReference type="Proteomes" id="UP000614424">
    <property type="component" value="Unassembled WGS sequence"/>
</dbReference>
<dbReference type="FunFam" id="3.30.70.330:FF:000001">
    <property type="entry name" value="50S ribosomal protein L23"/>
    <property type="match status" value="1"/>
</dbReference>
<dbReference type="InterPro" id="IPR013025">
    <property type="entry name" value="Ribosomal_uL23-like"/>
</dbReference>
<dbReference type="GO" id="GO:0003735">
    <property type="term" value="F:structural constituent of ribosome"/>
    <property type="evidence" value="ECO:0007669"/>
    <property type="project" value="InterPro"/>
</dbReference>
<evidence type="ECO:0000256" key="4">
    <source>
        <dbReference type="ARBA" id="ARBA00022980"/>
    </source>
</evidence>
<dbReference type="AlphaFoldDB" id="A0A8J6NGE5"/>
<evidence type="ECO:0000256" key="5">
    <source>
        <dbReference type="ARBA" id="ARBA00023274"/>
    </source>
</evidence>
<keyword evidence="4 6" id="KW-0689">Ribosomal protein</keyword>
<name>A0A8J6NGE5_9BACT</name>
<evidence type="ECO:0000313" key="9">
    <source>
        <dbReference type="Proteomes" id="UP000614424"/>
    </source>
</evidence>
<dbReference type="InterPro" id="IPR012677">
    <property type="entry name" value="Nucleotide-bd_a/b_plait_sf"/>
</dbReference>
<comment type="caution">
    <text evidence="8">The sequence shown here is derived from an EMBL/GenBank/DDBJ whole genome shotgun (WGS) entry which is preliminary data.</text>
</comment>
<comment type="function">
    <text evidence="6">One of the early assembly proteins it binds 23S rRNA. One of the proteins that surrounds the polypeptide exit tunnel on the outside of the ribosome. Forms the main docking site for trigger factor binding to the ribosome.</text>
</comment>
<dbReference type="GO" id="GO:0019843">
    <property type="term" value="F:rRNA binding"/>
    <property type="evidence" value="ECO:0007669"/>
    <property type="project" value="UniProtKB-UniRule"/>
</dbReference>
<dbReference type="Pfam" id="PF00276">
    <property type="entry name" value="Ribosomal_L23"/>
    <property type="match status" value="1"/>
</dbReference>
<dbReference type="SUPFAM" id="SSF54189">
    <property type="entry name" value="Ribosomal proteins S24e, L23 and L15e"/>
    <property type="match status" value="1"/>
</dbReference>
<dbReference type="GO" id="GO:0006412">
    <property type="term" value="P:translation"/>
    <property type="evidence" value="ECO:0007669"/>
    <property type="project" value="UniProtKB-UniRule"/>
</dbReference>
<evidence type="ECO:0000256" key="6">
    <source>
        <dbReference type="HAMAP-Rule" id="MF_01369"/>
    </source>
</evidence>
<evidence type="ECO:0000256" key="1">
    <source>
        <dbReference type="ARBA" id="ARBA00006700"/>
    </source>
</evidence>
<dbReference type="InterPro" id="IPR012678">
    <property type="entry name" value="Ribosomal_uL23/eL15/eS24_sf"/>
</dbReference>
<evidence type="ECO:0000256" key="7">
    <source>
        <dbReference type="RuleBase" id="RU003934"/>
    </source>
</evidence>
<evidence type="ECO:0000313" key="8">
    <source>
        <dbReference type="EMBL" id="MBC8318583.1"/>
    </source>
</evidence>
<dbReference type="NCBIfam" id="NF004363">
    <property type="entry name" value="PRK05738.2-4"/>
    <property type="match status" value="1"/>
</dbReference>
<keyword evidence="5 6" id="KW-0687">Ribonucleoprotein</keyword>
<proteinExistence type="inferred from homology"/>
<dbReference type="PANTHER" id="PTHR11620">
    <property type="entry name" value="60S RIBOSOMAL PROTEIN L23A"/>
    <property type="match status" value="1"/>
</dbReference>
<evidence type="ECO:0000256" key="2">
    <source>
        <dbReference type="ARBA" id="ARBA00022730"/>
    </source>
</evidence>
<keyword evidence="3 6" id="KW-0694">RNA-binding</keyword>
<comment type="similarity">
    <text evidence="1 6 7">Belongs to the universal ribosomal protein uL23 family.</text>
</comment>
<comment type="subunit">
    <text evidence="6">Part of the 50S ribosomal subunit. Contacts protein L29, and trigger factor when it is bound to the ribosome.</text>
</comment>
<dbReference type="NCBIfam" id="NF004359">
    <property type="entry name" value="PRK05738.1-3"/>
    <property type="match status" value="1"/>
</dbReference>
<organism evidence="8 9">
    <name type="scientific">Candidatus Desulfobia pelagia</name>
    <dbReference type="NCBI Taxonomy" id="2841692"/>
    <lineage>
        <taxon>Bacteria</taxon>
        <taxon>Pseudomonadati</taxon>
        <taxon>Thermodesulfobacteriota</taxon>
        <taxon>Desulfobulbia</taxon>
        <taxon>Desulfobulbales</taxon>
        <taxon>Desulfobulbaceae</taxon>
        <taxon>Candidatus Desulfobia</taxon>
    </lineage>
</organism>